<protein>
    <submittedName>
        <fullName evidence="2">Uncharacterized protein</fullName>
    </submittedName>
</protein>
<feature type="transmembrane region" description="Helical" evidence="1">
    <location>
        <begin position="504"/>
        <end position="522"/>
    </location>
</feature>
<dbReference type="AlphaFoldDB" id="A0A5N6C179"/>
<dbReference type="RefSeq" id="WP_139573389.1">
    <property type="nucleotide sequence ID" value="NZ_VDMA02000003.1"/>
</dbReference>
<feature type="transmembrane region" description="Helical" evidence="1">
    <location>
        <begin position="161"/>
        <end position="183"/>
    </location>
</feature>
<comment type="caution">
    <text evidence="2">The sequence shown here is derived from an EMBL/GenBank/DDBJ whole genome shotgun (WGS) entry which is preliminary data.</text>
</comment>
<feature type="transmembrane region" description="Helical" evidence="1">
    <location>
        <begin position="34"/>
        <end position="50"/>
    </location>
</feature>
<feature type="transmembrane region" description="Helical" evidence="1">
    <location>
        <begin position="345"/>
        <end position="367"/>
    </location>
</feature>
<feature type="transmembrane region" description="Helical" evidence="1">
    <location>
        <begin position="443"/>
        <end position="460"/>
    </location>
</feature>
<reference evidence="2 3" key="1">
    <citation type="submission" date="2019-10" db="EMBL/GenBank/DDBJ databases">
        <title>Nonomuraea sp. nov., isolated from Phyllanthus amarus.</title>
        <authorList>
            <person name="Klykleung N."/>
            <person name="Tanasupawat S."/>
        </authorList>
    </citation>
    <scope>NUCLEOTIDE SEQUENCE [LARGE SCALE GENOMIC DNA]</scope>
    <source>
        <strain evidence="2 3">CR1-09</strain>
    </source>
</reference>
<evidence type="ECO:0000313" key="2">
    <source>
        <dbReference type="EMBL" id="KAB8186461.1"/>
    </source>
</evidence>
<feature type="transmembrane region" description="Helical" evidence="1">
    <location>
        <begin position="188"/>
        <end position="209"/>
    </location>
</feature>
<gene>
    <name evidence="2" type="ORF">FH610_006570</name>
</gene>
<keyword evidence="1" id="KW-1133">Transmembrane helix</keyword>
<accession>A0A5N6C179</accession>
<feature type="transmembrane region" description="Helical" evidence="1">
    <location>
        <begin position="270"/>
        <end position="292"/>
    </location>
</feature>
<feature type="transmembrane region" description="Helical" evidence="1">
    <location>
        <begin position="70"/>
        <end position="94"/>
    </location>
</feature>
<keyword evidence="1" id="KW-0472">Membrane</keyword>
<dbReference type="EMBL" id="VDMA02000003">
    <property type="protein sequence ID" value="KAB8186461.1"/>
    <property type="molecule type" value="Genomic_DNA"/>
</dbReference>
<feature type="transmembrane region" description="Helical" evidence="1">
    <location>
        <begin position="125"/>
        <end position="149"/>
    </location>
</feature>
<feature type="transmembrane region" description="Helical" evidence="1">
    <location>
        <begin position="472"/>
        <end position="492"/>
    </location>
</feature>
<evidence type="ECO:0000256" key="1">
    <source>
        <dbReference type="SAM" id="Phobius"/>
    </source>
</evidence>
<proteinExistence type="predicted"/>
<evidence type="ECO:0000313" key="3">
    <source>
        <dbReference type="Proteomes" id="UP000313066"/>
    </source>
</evidence>
<name>A0A5N6C179_9ACTN</name>
<keyword evidence="1" id="KW-0812">Transmembrane</keyword>
<sequence length="530" mass="55395">MTARVTTRVTTRVTARATVALAVADFRERVRRPAYAVILLAAVGLARLAVPPADAGWVILDVGGYRGVYTSAWVGTATALAGALWLTLGGFYLVRDAIGRDERTRVGQLVAATPLRTSAYLLAKFLSDFLVLASMAGVLAVTAPIMQFARGESGAVDPVALLLPFVTITLPPLALTAAAAVLLETVPLLRGGVGNVVWFVVSLVLLIGGQSRKAPLGGLGVHQAADSMRAALATQGVDVHGREFSLGLTSVARPLRTFHWDGLSVTGAFLGGRLVVVLLAVVLALLPCLWFARFDPARRLTAPAVTPYEPGVTAAGFRTALRTAPRVAPRPGRASRRLLAGELRILLQGVSRWWWLVAAGVTAAAFATPEPATMLPFAWIWPVLIWSRLGTQRAEYGVEGLLGAYPAPRRGLLAEWAAGVVLTAATGVGPLVRMAVAADWPGVGSWAGGALLVPSLALALGAACRTHRVFQVVYLGLWYLAVNGTAAVDYMGAVRAEGLPAGPSPLVVAGLAAALLCAALAVRTARHATR</sequence>
<organism evidence="2 3">
    <name type="scientific">Microbispora catharanthi</name>
    <dbReference type="NCBI Taxonomy" id="1712871"/>
    <lineage>
        <taxon>Bacteria</taxon>
        <taxon>Bacillati</taxon>
        <taxon>Actinomycetota</taxon>
        <taxon>Actinomycetes</taxon>
        <taxon>Streptosporangiales</taxon>
        <taxon>Streptosporangiaceae</taxon>
        <taxon>Microbispora</taxon>
    </lineage>
</organism>
<dbReference type="Proteomes" id="UP000313066">
    <property type="component" value="Unassembled WGS sequence"/>
</dbReference>
<keyword evidence="3" id="KW-1185">Reference proteome</keyword>